<keyword evidence="2" id="KW-1185">Reference proteome</keyword>
<dbReference type="RefSeq" id="WP_138949468.1">
    <property type="nucleotide sequence ID" value="NZ_CP040749.1"/>
</dbReference>
<organism evidence="1 2">
    <name type="scientific">Aureibaculum algae</name>
    <dbReference type="NCBI Taxonomy" id="2584122"/>
    <lineage>
        <taxon>Bacteria</taxon>
        <taxon>Pseudomonadati</taxon>
        <taxon>Bacteroidota</taxon>
        <taxon>Flavobacteriia</taxon>
        <taxon>Flavobacteriales</taxon>
        <taxon>Flavobacteriaceae</taxon>
        <taxon>Aureibaculum</taxon>
    </lineage>
</organism>
<reference evidence="1 2" key="1">
    <citation type="submission" date="2019-05" db="EMBL/GenBank/DDBJ databases">
        <title>Algicella ahnfeltiae gen. nov., sp. nov., a novel marine bacterium of the family Flavobacteriaceae isolated from a red alga.</title>
        <authorList>
            <person name="Nedashkovskaya O.I."/>
            <person name="Kukhlevskiy A.D."/>
            <person name="Kim S.-G."/>
            <person name="Zhukova N.V."/>
            <person name="Mikhailov V.V."/>
        </authorList>
    </citation>
    <scope>NUCLEOTIDE SEQUENCE [LARGE SCALE GENOMIC DNA]</scope>
    <source>
        <strain evidence="1 2">10Alg115</strain>
    </source>
</reference>
<evidence type="ECO:0000313" key="2">
    <source>
        <dbReference type="Proteomes" id="UP000306229"/>
    </source>
</evidence>
<dbReference type="EMBL" id="CP040749">
    <property type="protein sequence ID" value="QCX38573.1"/>
    <property type="molecule type" value="Genomic_DNA"/>
</dbReference>
<sequence length="118" mass="13374">MEIAIYRDEFIKPDSIDNFLDFYYSIHMEHLASDLLIKGLSPKQISDAVVKAIKIGKSSGVEIREHFLPLLTEINHEIMNDCKLSHLGYGLVLMNADVDLSVVGKFQVDVLKGYLDTY</sequence>
<gene>
    <name evidence="1" type="ORF">FF125_09065</name>
</gene>
<accession>A0A5B7TTP2</accession>
<dbReference type="KEGG" id="fbe:FF125_09065"/>
<dbReference type="Proteomes" id="UP000306229">
    <property type="component" value="Chromosome"/>
</dbReference>
<dbReference type="OrthoDB" id="1202334at2"/>
<name>A0A5B7TTP2_9FLAO</name>
<evidence type="ECO:0000313" key="1">
    <source>
        <dbReference type="EMBL" id="QCX38573.1"/>
    </source>
</evidence>
<protein>
    <submittedName>
        <fullName evidence="1">Uncharacterized protein</fullName>
    </submittedName>
</protein>
<proteinExistence type="predicted"/>
<dbReference type="AlphaFoldDB" id="A0A5B7TTP2"/>